<accession>A0AAW3XNA5</accession>
<name>A0AAW3XNA5_9ENTR</name>
<dbReference type="CDD" id="cd16922">
    <property type="entry name" value="HATPase_EvgS-ArcB-TorS-like"/>
    <property type="match status" value="1"/>
</dbReference>
<dbReference type="InterPro" id="IPR005467">
    <property type="entry name" value="His_kinase_dom"/>
</dbReference>
<evidence type="ECO:0000259" key="10">
    <source>
        <dbReference type="PROSITE" id="PS50110"/>
    </source>
</evidence>
<keyword evidence="8" id="KW-0732">Signal</keyword>
<dbReference type="Gene3D" id="3.40.50.2300">
    <property type="match status" value="1"/>
</dbReference>
<dbReference type="InterPro" id="IPR036890">
    <property type="entry name" value="HATPase_C_sf"/>
</dbReference>
<keyword evidence="7" id="KW-1133">Transmembrane helix</keyword>
<dbReference type="InterPro" id="IPR011006">
    <property type="entry name" value="CheY-like_superfamily"/>
</dbReference>
<dbReference type="InterPro" id="IPR008207">
    <property type="entry name" value="Sig_transdc_His_kin_Hpt_dom"/>
</dbReference>
<proteinExistence type="predicted"/>
<dbReference type="Gene3D" id="1.20.120.160">
    <property type="entry name" value="HPT domain"/>
    <property type="match status" value="1"/>
</dbReference>
<dbReference type="PROSITE" id="PS50110">
    <property type="entry name" value="RESPONSE_REGULATORY"/>
    <property type="match status" value="1"/>
</dbReference>
<dbReference type="PRINTS" id="PR00344">
    <property type="entry name" value="BCTRLSENSOR"/>
</dbReference>
<protein>
    <recommendedName>
        <fullName evidence="2">histidine kinase</fullName>
        <ecNumber evidence="2">2.7.13.3</ecNumber>
    </recommendedName>
</protein>
<keyword evidence="7" id="KW-0812">Transmembrane</keyword>
<dbReference type="InterPro" id="IPR036641">
    <property type="entry name" value="HPT_dom_sf"/>
</dbReference>
<dbReference type="PROSITE" id="PS50109">
    <property type="entry name" value="HIS_KIN"/>
    <property type="match status" value="1"/>
</dbReference>
<dbReference type="SUPFAM" id="SSF47384">
    <property type="entry name" value="Homodimeric domain of signal transducing histidine kinase"/>
    <property type="match status" value="1"/>
</dbReference>
<evidence type="ECO:0000256" key="2">
    <source>
        <dbReference type="ARBA" id="ARBA00012438"/>
    </source>
</evidence>
<dbReference type="InterPro" id="IPR050956">
    <property type="entry name" value="2C_system_His_kinase"/>
</dbReference>
<dbReference type="EMBL" id="JACSEP010000111">
    <property type="protein sequence ID" value="MBC6325435.1"/>
    <property type="molecule type" value="Genomic_DNA"/>
</dbReference>
<dbReference type="AlphaFoldDB" id="A0AAW3XNA5"/>
<keyword evidence="4" id="KW-0902">Two-component regulatory system</keyword>
<reference evidence="12" key="1">
    <citation type="submission" date="2020-08" db="EMBL/GenBank/DDBJ databases">
        <title>Distribution of Beta-Lactamase Producing Gram-Negative Bacterial Isolates in Isabela River of Santo Domingo, Dominican Republic.</title>
        <authorList>
            <person name="Calderon V."/>
            <person name="Del Rosario C."/>
            <person name="Duarte A."/>
            <person name="Bonnelly R."/>
            <person name="Barauna R."/>
            <person name="Ramos R.T."/>
            <person name="Perdomo O.P."/>
            <person name="Rodriguez De Francisco L.E."/>
            <person name="Franco De Los Santos E.F."/>
        </authorList>
    </citation>
    <scope>NUCLEOTIDE SEQUENCE</scope>
    <source>
        <strain evidence="12">INTEC_BI4_1.1</strain>
    </source>
</reference>
<dbReference type="PANTHER" id="PTHR43719">
    <property type="entry name" value="TWO-COMPONENT HISTIDINE KINASE"/>
    <property type="match status" value="1"/>
</dbReference>
<comment type="catalytic activity">
    <reaction evidence="1">
        <text>ATP + protein L-histidine = ADP + protein N-phospho-L-histidine.</text>
        <dbReference type="EC" id="2.7.13.3"/>
    </reaction>
</comment>
<dbReference type="SUPFAM" id="SSF55874">
    <property type="entry name" value="ATPase domain of HSP90 chaperone/DNA topoisomerase II/histidine kinase"/>
    <property type="match status" value="1"/>
</dbReference>
<dbReference type="Pfam" id="PF02518">
    <property type="entry name" value="HATPase_c"/>
    <property type="match status" value="1"/>
</dbReference>
<dbReference type="InterPro" id="IPR004358">
    <property type="entry name" value="Sig_transdc_His_kin-like_C"/>
</dbReference>
<evidence type="ECO:0000256" key="7">
    <source>
        <dbReference type="SAM" id="Phobius"/>
    </source>
</evidence>
<dbReference type="SMART" id="SM00387">
    <property type="entry name" value="HATPase_c"/>
    <property type="match status" value="1"/>
</dbReference>
<evidence type="ECO:0000259" key="11">
    <source>
        <dbReference type="PROSITE" id="PS50894"/>
    </source>
</evidence>
<sequence>MHFIISLLMTLTGLFYHMPSAASEPLFSPEERRWIAEHQQVIYNVIPSWPLDYEEKGQHFGLSRDYLDVISKISGLNFILTDGAKAPQLISAISPEFLPESELKEWRFSQRWMTTHALVISDNDAATIQSLQQLSGKRVAVRRGTYYESWLREHHPEISLVPQDHTRGLFEAIYSGDADVGLGADLVIRPLYYRYYSHKLAIAGQIPELRAGINIAIRQDQPLLLSIINKSLGSIPAQMSNTIFNRWVSDMKLGYPSTGVIFSLYSLEISAFLLLLILLGWMLQRTVKLWRKAMASEKHKTQFLAMMSHEIRTPMNAMIASLELLNRPVTDEQREQYLALASSSARSLLDLLNDILDHSKISQKGIRLESRPFVLAELIRAVCDSYRPLAAQKGLMLSVCITPDLDNQMMEGDPHRIRQVVNNLLSNAIKFTASGSVSVTLKGEFLANKTCMISLDVADTGIGISPEIQHNLFKAWMQADDAPDRHYGGSGLGLWICWQLMRLMKGELMCQSEPDKGSLFSIKLPLRLTEPERMPAEPDLPLFKSDTILLVVEDHPAAQRILKDQLAVLGCQADIVETGAQALSKIADENYYDVILLDINLPDLSGYEVARRLREIEQQRGSEAMPLIAISAMSDETHLSSCQQSGINVVLSKPIVLSSLAHNLRRWCHLSPSTARLKRQQNPQQEEELARWLREDLQGFSAASSDGNVRLMQYHVHRLRGAAQTYNLNNLAYVATRIEAALREGAELSSSQKESWLQTLKNEVSSLTHL</sequence>
<feature type="modified residue" description="4-aspartylphosphate" evidence="6">
    <location>
        <position position="598"/>
    </location>
</feature>
<dbReference type="PROSITE" id="PS50894">
    <property type="entry name" value="HPT"/>
    <property type="match status" value="1"/>
</dbReference>
<dbReference type="Gene3D" id="3.30.565.10">
    <property type="entry name" value="Histidine kinase-like ATPase, C-terminal domain"/>
    <property type="match status" value="1"/>
</dbReference>
<dbReference type="FunFam" id="3.30.565.10:FF:000010">
    <property type="entry name" value="Sensor histidine kinase RcsC"/>
    <property type="match status" value="1"/>
</dbReference>
<evidence type="ECO:0000256" key="3">
    <source>
        <dbReference type="ARBA" id="ARBA00022553"/>
    </source>
</evidence>
<dbReference type="SMART" id="SM00448">
    <property type="entry name" value="REC"/>
    <property type="match status" value="1"/>
</dbReference>
<dbReference type="RefSeq" id="WP_045269285.1">
    <property type="nucleotide sequence ID" value="NZ_JACSEP010000111.1"/>
</dbReference>
<evidence type="ECO:0000256" key="6">
    <source>
        <dbReference type="PROSITE-ProRule" id="PRU00169"/>
    </source>
</evidence>
<evidence type="ECO:0000256" key="8">
    <source>
        <dbReference type="SAM" id="SignalP"/>
    </source>
</evidence>
<dbReference type="SUPFAM" id="SSF47226">
    <property type="entry name" value="Histidine-containing phosphotransfer domain, HPT domain"/>
    <property type="match status" value="1"/>
</dbReference>
<dbReference type="SMART" id="SM00388">
    <property type="entry name" value="HisKA"/>
    <property type="match status" value="1"/>
</dbReference>
<dbReference type="CDD" id="cd17546">
    <property type="entry name" value="REC_hyHK_CKI1_RcsC-like"/>
    <property type="match status" value="1"/>
</dbReference>
<dbReference type="Pfam" id="PF00072">
    <property type="entry name" value="Response_reg"/>
    <property type="match status" value="1"/>
</dbReference>
<dbReference type="InterPro" id="IPR003594">
    <property type="entry name" value="HATPase_dom"/>
</dbReference>
<comment type="caution">
    <text evidence="12">The sequence shown here is derived from an EMBL/GenBank/DDBJ whole genome shotgun (WGS) entry which is preliminary data.</text>
</comment>
<feature type="chain" id="PRO_5043867851" description="histidine kinase" evidence="8">
    <location>
        <begin position="23"/>
        <end position="770"/>
    </location>
</feature>
<dbReference type="Pfam" id="PF00512">
    <property type="entry name" value="HisKA"/>
    <property type="match status" value="1"/>
</dbReference>
<dbReference type="SUPFAM" id="SSF53850">
    <property type="entry name" value="Periplasmic binding protein-like II"/>
    <property type="match status" value="1"/>
</dbReference>
<evidence type="ECO:0000259" key="9">
    <source>
        <dbReference type="PROSITE" id="PS50109"/>
    </source>
</evidence>
<dbReference type="Proteomes" id="UP000613022">
    <property type="component" value="Unassembled WGS sequence"/>
</dbReference>
<evidence type="ECO:0000256" key="1">
    <source>
        <dbReference type="ARBA" id="ARBA00000085"/>
    </source>
</evidence>
<dbReference type="CDD" id="cd00082">
    <property type="entry name" value="HisKA"/>
    <property type="match status" value="1"/>
</dbReference>
<evidence type="ECO:0000256" key="5">
    <source>
        <dbReference type="PROSITE-ProRule" id="PRU00110"/>
    </source>
</evidence>
<dbReference type="InterPro" id="IPR001789">
    <property type="entry name" value="Sig_transdc_resp-reg_receiver"/>
</dbReference>
<keyword evidence="3 6" id="KW-0597">Phosphoprotein</keyword>
<dbReference type="InterPro" id="IPR036097">
    <property type="entry name" value="HisK_dim/P_sf"/>
</dbReference>
<evidence type="ECO:0000256" key="4">
    <source>
        <dbReference type="ARBA" id="ARBA00023012"/>
    </source>
</evidence>
<dbReference type="PANTHER" id="PTHR43719:SF28">
    <property type="entry name" value="PEROXIDE STRESS-ACTIVATED HISTIDINE KINASE MAK1-RELATED"/>
    <property type="match status" value="1"/>
</dbReference>
<dbReference type="SMART" id="SM00062">
    <property type="entry name" value="PBPb"/>
    <property type="match status" value="1"/>
</dbReference>
<keyword evidence="7" id="KW-0472">Membrane</keyword>
<dbReference type="InterPro" id="IPR003661">
    <property type="entry name" value="HisK_dim/P_dom"/>
</dbReference>
<dbReference type="Gene3D" id="3.40.190.10">
    <property type="entry name" value="Periplasmic binding protein-like II"/>
    <property type="match status" value="2"/>
</dbReference>
<feature type="transmembrane region" description="Helical" evidence="7">
    <location>
        <begin position="260"/>
        <end position="283"/>
    </location>
</feature>
<dbReference type="GO" id="GO:0000155">
    <property type="term" value="F:phosphorelay sensor kinase activity"/>
    <property type="evidence" value="ECO:0007669"/>
    <property type="project" value="InterPro"/>
</dbReference>
<feature type="domain" description="HPt" evidence="11">
    <location>
        <begin position="678"/>
        <end position="770"/>
    </location>
</feature>
<feature type="modified residue" description="Phosphohistidine" evidence="5">
    <location>
        <position position="717"/>
    </location>
</feature>
<evidence type="ECO:0000313" key="13">
    <source>
        <dbReference type="Proteomes" id="UP000613022"/>
    </source>
</evidence>
<dbReference type="InterPro" id="IPR001638">
    <property type="entry name" value="Solute-binding_3/MltF_N"/>
</dbReference>
<organism evidence="12 13">
    <name type="scientific">Enterobacter kobei</name>
    <dbReference type="NCBI Taxonomy" id="208224"/>
    <lineage>
        <taxon>Bacteria</taxon>
        <taxon>Pseudomonadati</taxon>
        <taxon>Pseudomonadota</taxon>
        <taxon>Gammaproteobacteria</taxon>
        <taxon>Enterobacterales</taxon>
        <taxon>Enterobacteriaceae</taxon>
        <taxon>Enterobacter</taxon>
        <taxon>Enterobacter cloacae complex</taxon>
    </lineage>
</organism>
<evidence type="ECO:0000313" key="12">
    <source>
        <dbReference type="EMBL" id="MBC6325435.1"/>
    </source>
</evidence>
<feature type="domain" description="Histidine kinase" evidence="9">
    <location>
        <begin position="306"/>
        <end position="528"/>
    </location>
</feature>
<dbReference type="EC" id="2.7.13.3" evidence="2"/>
<gene>
    <name evidence="12" type="ORF">H9R40_20060</name>
</gene>
<dbReference type="Gene3D" id="1.10.287.130">
    <property type="match status" value="1"/>
</dbReference>
<dbReference type="CDD" id="cd01007">
    <property type="entry name" value="PBP2_BvgS_HisK_like"/>
    <property type="match status" value="1"/>
</dbReference>
<feature type="domain" description="Response regulatory" evidence="10">
    <location>
        <begin position="548"/>
        <end position="668"/>
    </location>
</feature>
<feature type="signal peptide" evidence="8">
    <location>
        <begin position="1"/>
        <end position="22"/>
    </location>
</feature>
<dbReference type="SUPFAM" id="SSF52172">
    <property type="entry name" value="CheY-like"/>
    <property type="match status" value="1"/>
</dbReference>